<dbReference type="PROSITE" id="PS51354">
    <property type="entry name" value="GLUTAREDOXIN_2"/>
    <property type="match status" value="1"/>
</dbReference>
<keyword evidence="3" id="KW-1185">Reference proteome</keyword>
<evidence type="ECO:0000313" key="2">
    <source>
        <dbReference type="EMBL" id="MBS3182395.1"/>
    </source>
</evidence>
<dbReference type="RefSeq" id="WP_211649412.1">
    <property type="nucleotide sequence ID" value="NZ_JAFEVO010000001.1"/>
</dbReference>
<accession>A0ABS5M5B7</accession>
<dbReference type="InterPro" id="IPR036249">
    <property type="entry name" value="Thioredoxin-like_sf"/>
</dbReference>
<dbReference type="Gene3D" id="3.40.30.10">
    <property type="entry name" value="Glutaredoxin"/>
    <property type="match status" value="1"/>
</dbReference>
<dbReference type="PANTHER" id="PTHR34386">
    <property type="entry name" value="GLUTAREDOXIN"/>
    <property type="match status" value="1"/>
</dbReference>
<evidence type="ECO:0000313" key="3">
    <source>
        <dbReference type="Proteomes" id="UP000811492"/>
    </source>
</evidence>
<comment type="caution">
    <text evidence="2">The sequence shown here is derived from an EMBL/GenBank/DDBJ whole genome shotgun (WGS) entry which is preliminary data.</text>
</comment>
<dbReference type="Pfam" id="PF00462">
    <property type="entry name" value="Glutaredoxin"/>
    <property type="match status" value="1"/>
</dbReference>
<protein>
    <submittedName>
        <fullName evidence="2">NrdH-redoxin</fullName>
    </submittedName>
</protein>
<evidence type="ECO:0000259" key="1">
    <source>
        <dbReference type="Pfam" id="PF00462"/>
    </source>
</evidence>
<dbReference type="CDD" id="cd02976">
    <property type="entry name" value="NrdH"/>
    <property type="match status" value="1"/>
</dbReference>
<name>A0ABS5M5B7_9MICO</name>
<dbReference type="SUPFAM" id="SSF52833">
    <property type="entry name" value="Thioredoxin-like"/>
    <property type="match status" value="1"/>
</dbReference>
<dbReference type="Proteomes" id="UP000811492">
    <property type="component" value="Unassembled WGS sequence"/>
</dbReference>
<sequence>MKTITVYTSPSCGQCMMTHKELGKRGIEYVTVGLSEDWAAGPMLREKYGYTQAPVVVVDDGRHWTGFRPDKIAGLVG</sequence>
<dbReference type="PANTHER" id="PTHR34386:SF1">
    <property type="entry name" value="GLUTAREDOXIN-LIKE PROTEIN NRDH"/>
    <property type="match status" value="1"/>
</dbReference>
<feature type="domain" description="Glutaredoxin" evidence="1">
    <location>
        <begin position="4"/>
        <end position="63"/>
    </location>
</feature>
<gene>
    <name evidence="2" type="ORF">JSQ98_09350</name>
</gene>
<organism evidence="2 3">
    <name type="scientific">Leucobacter manosquensis</name>
    <dbReference type="NCBI Taxonomy" id="2810611"/>
    <lineage>
        <taxon>Bacteria</taxon>
        <taxon>Bacillati</taxon>
        <taxon>Actinomycetota</taxon>
        <taxon>Actinomycetes</taxon>
        <taxon>Micrococcales</taxon>
        <taxon>Microbacteriaceae</taxon>
        <taxon>Leucobacter</taxon>
    </lineage>
</organism>
<dbReference type="InterPro" id="IPR051548">
    <property type="entry name" value="Grx-like_ET"/>
</dbReference>
<reference evidence="2 3" key="1">
    <citation type="submission" date="2021-02" db="EMBL/GenBank/DDBJ databases">
        <title>Draft genome and description of Leucobacter sp nov strain Marseille-Q4368.</title>
        <authorList>
            <person name="Boxberger M."/>
            <person name="La Scola B."/>
        </authorList>
    </citation>
    <scope>NUCLEOTIDE SEQUENCE [LARGE SCALE GENOMIC DNA]</scope>
    <source>
        <strain evidence="2 3">Marseille-Q4368</strain>
    </source>
</reference>
<dbReference type="EMBL" id="JAFEVO010000001">
    <property type="protein sequence ID" value="MBS3182395.1"/>
    <property type="molecule type" value="Genomic_DNA"/>
</dbReference>
<proteinExistence type="predicted"/>
<dbReference type="InterPro" id="IPR002109">
    <property type="entry name" value="Glutaredoxin"/>
</dbReference>